<dbReference type="GO" id="GO:0016787">
    <property type="term" value="F:hydrolase activity"/>
    <property type="evidence" value="ECO:0007669"/>
    <property type="project" value="UniProtKB-KW"/>
</dbReference>
<protein>
    <submittedName>
        <fullName evidence="4">Cysteine hydrolase family protein</fullName>
    </submittedName>
</protein>
<dbReference type="PANTHER" id="PTHR43540">
    <property type="entry name" value="PEROXYUREIDOACRYLATE/UREIDOACRYLATE AMIDOHYDROLASE-RELATED"/>
    <property type="match status" value="1"/>
</dbReference>
<accession>A0ABW4NKI5</accession>
<evidence type="ECO:0000256" key="1">
    <source>
        <dbReference type="ARBA" id="ARBA00006336"/>
    </source>
</evidence>
<keyword evidence="5" id="KW-1185">Reference proteome</keyword>
<dbReference type="InterPro" id="IPR050272">
    <property type="entry name" value="Isochorismatase-like_hydrls"/>
</dbReference>
<name>A0ABW4NKI5_9LACT</name>
<proteinExistence type="inferred from homology"/>
<organism evidence="4 5">
    <name type="scientific">Carnobacterium antarcticum</name>
    <dbReference type="NCBI Taxonomy" id="2126436"/>
    <lineage>
        <taxon>Bacteria</taxon>
        <taxon>Bacillati</taxon>
        <taxon>Bacillota</taxon>
        <taxon>Bacilli</taxon>
        <taxon>Lactobacillales</taxon>
        <taxon>Carnobacteriaceae</taxon>
        <taxon>Carnobacterium</taxon>
    </lineage>
</organism>
<feature type="domain" description="Isochorismatase-like" evidence="3">
    <location>
        <begin position="1"/>
        <end position="171"/>
    </location>
</feature>
<dbReference type="RefSeq" id="WP_058919326.1">
    <property type="nucleotide sequence ID" value="NZ_JBHSQC010000015.1"/>
</dbReference>
<evidence type="ECO:0000313" key="5">
    <source>
        <dbReference type="Proteomes" id="UP001597285"/>
    </source>
</evidence>
<dbReference type="Pfam" id="PF00857">
    <property type="entry name" value="Isochorismatase"/>
    <property type="match status" value="1"/>
</dbReference>
<dbReference type="SUPFAM" id="SSF52499">
    <property type="entry name" value="Isochorismatase-like hydrolases"/>
    <property type="match status" value="1"/>
</dbReference>
<evidence type="ECO:0000313" key="4">
    <source>
        <dbReference type="EMBL" id="MFD1798933.1"/>
    </source>
</evidence>
<dbReference type="Gene3D" id="3.40.50.850">
    <property type="entry name" value="Isochorismatase-like"/>
    <property type="match status" value="1"/>
</dbReference>
<dbReference type="EMBL" id="JBHUFF010000008">
    <property type="protein sequence ID" value="MFD1798933.1"/>
    <property type="molecule type" value="Genomic_DNA"/>
</dbReference>
<dbReference type="InterPro" id="IPR000868">
    <property type="entry name" value="Isochorismatase-like_dom"/>
</dbReference>
<comment type="caution">
    <text evidence="4">The sequence shown here is derived from an EMBL/GenBank/DDBJ whole genome shotgun (WGS) entry which is preliminary data.</text>
</comment>
<comment type="similarity">
    <text evidence="1">Belongs to the isochorismatase family.</text>
</comment>
<gene>
    <name evidence="4" type="ORF">ACFSBK_03530</name>
</gene>
<sequence>MLFIIDMQNDFVDNEKGKLPVPGAAAIVPKIIQEIKKQEEQGESIYYTLDQHDTEDDERSKEEKQWGMDLYLPLKEALKNHTAIKKTFHSISPEDAAELKKEYGEDPDRLIEFVGVETNVCVLSNAVMLHTSFPLASIRILKDMCVGTTPELHQAALDVMKSLKMEVQTSDET</sequence>
<dbReference type="PANTHER" id="PTHR43540:SF6">
    <property type="entry name" value="ISOCHORISMATASE-LIKE DOMAIN-CONTAINING PROTEIN"/>
    <property type="match status" value="1"/>
</dbReference>
<dbReference type="Proteomes" id="UP001597285">
    <property type="component" value="Unassembled WGS sequence"/>
</dbReference>
<dbReference type="InterPro" id="IPR036380">
    <property type="entry name" value="Isochorismatase-like_sf"/>
</dbReference>
<evidence type="ECO:0000259" key="3">
    <source>
        <dbReference type="Pfam" id="PF00857"/>
    </source>
</evidence>
<evidence type="ECO:0000256" key="2">
    <source>
        <dbReference type="ARBA" id="ARBA00022801"/>
    </source>
</evidence>
<keyword evidence="2 4" id="KW-0378">Hydrolase</keyword>
<reference evidence="5" key="1">
    <citation type="journal article" date="2019" name="Int. J. Syst. Evol. Microbiol.">
        <title>The Global Catalogue of Microorganisms (GCM) 10K type strain sequencing project: providing services to taxonomists for standard genome sequencing and annotation.</title>
        <authorList>
            <consortium name="The Broad Institute Genomics Platform"/>
            <consortium name="The Broad Institute Genome Sequencing Center for Infectious Disease"/>
            <person name="Wu L."/>
            <person name="Ma J."/>
        </authorList>
    </citation>
    <scope>NUCLEOTIDE SEQUENCE [LARGE SCALE GENOMIC DNA]</scope>
    <source>
        <strain evidence="5">KCTC 42143</strain>
    </source>
</reference>